<dbReference type="InterPro" id="IPR008969">
    <property type="entry name" value="CarboxyPept-like_regulatory"/>
</dbReference>
<dbReference type="STRING" id="369401.SAMN05428642_101109"/>
<organism evidence="13 14">
    <name type="scientific">Flaviramulus basaltis</name>
    <dbReference type="NCBI Taxonomy" id="369401"/>
    <lineage>
        <taxon>Bacteria</taxon>
        <taxon>Pseudomonadati</taxon>
        <taxon>Bacteroidota</taxon>
        <taxon>Flavobacteriia</taxon>
        <taxon>Flavobacteriales</taxon>
        <taxon>Flavobacteriaceae</taxon>
        <taxon>Flaviramulus</taxon>
    </lineage>
</organism>
<feature type="chain" id="PRO_5012611379" evidence="10">
    <location>
        <begin position="23"/>
        <end position="1087"/>
    </location>
</feature>
<dbReference type="InterPro" id="IPR023996">
    <property type="entry name" value="TonB-dep_OMP_SusC/RagA"/>
</dbReference>
<dbReference type="Gene3D" id="2.170.130.10">
    <property type="entry name" value="TonB-dependent receptor, plug domain"/>
    <property type="match status" value="1"/>
</dbReference>
<keyword evidence="2 8" id="KW-0813">Transport</keyword>
<dbReference type="InterPro" id="IPR023997">
    <property type="entry name" value="TonB-dep_OMP_SusC/RagA_CS"/>
</dbReference>
<dbReference type="Proteomes" id="UP000182544">
    <property type="component" value="Unassembled WGS sequence"/>
</dbReference>
<keyword evidence="6 8" id="KW-0472">Membrane</keyword>
<dbReference type="AlphaFoldDB" id="A0A1K2IA24"/>
<keyword evidence="4 8" id="KW-0812">Transmembrane</keyword>
<dbReference type="InterPro" id="IPR037066">
    <property type="entry name" value="Plug_dom_sf"/>
</dbReference>
<keyword evidence="3 8" id="KW-1134">Transmembrane beta strand</keyword>
<evidence type="ECO:0000256" key="4">
    <source>
        <dbReference type="ARBA" id="ARBA00022692"/>
    </source>
</evidence>
<dbReference type="InterPro" id="IPR039426">
    <property type="entry name" value="TonB-dep_rcpt-like"/>
</dbReference>
<evidence type="ECO:0000256" key="1">
    <source>
        <dbReference type="ARBA" id="ARBA00004571"/>
    </source>
</evidence>
<dbReference type="NCBIfam" id="TIGR04057">
    <property type="entry name" value="SusC_RagA_signa"/>
    <property type="match status" value="1"/>
</dbReference>
<dbReference type="RefSeq" id="WP_072399603.1">
    <property type="nucleotide sequence ID" value="NZ_FPKV01000001.1"/>
</dbReference>
<evidence type="ECO:0000259" key="12">
    <source>
        <dbReference type="Pfam" id="PF07715"/>
    </source>
</evidence>
<dbReference type="EMBL" id="FPKV01000001">
    <property type="protein sequence ID" value="SFZ89276.1"/>
    <property type="molecule type" value="Genomic_DNA"/>
</dbReference>
<evidence type="ECO:0000256" key="8">
    <source>
        <dbReference type="PROSITE-ProRule" id="PRU01360"/>
    </source>
</evidence>
<dbReference type="SUPFAM" id="SSF56935">
    <property type="entry name" value="Porins"/>
    <property type="match status" value="1"/>
</dbReference>
<proteinExistence type="inferred from homology"/>
<keyword evidence="14" id="KW-1185">Reference proteome</keyword>
<evidence type="ECO:0000313" key="13">
    <source>
        <dbReference type="EMBL" id="SFZ89276.1"/>
    </source>
</evidence>
<dbReference type="InterPro" id="IPR012910">
    <property type="entry name" value="Plug_dom"/>
</dbReference>
<dbReference type="NCBIfam" id="TIGR04056">
    <property type="entry name" value="OMP_RagA_SusC"/>
    <property type="match status" value="1"/>
</dbReference>
<dbReference type="PROSITE" id="PS52016">
    <property type="entry name" value="TONB_DEPENDENT_REC_3"/>
    <property type="match status" value="1"/>
</dbReference>
<reference evidence="13 14" key="1">
    <citation type="submission" date="2016-10" db="EMBL/GenBank/DDBJ databases">
        <authorList>
            <person name="de Groot N.N."/>
        </authorList>
    </citation>
    <scope>NUCLEOTIDE SEQUENCE [LARGE SCALE GENOMIC DNA]</scope>
    <source>
        <strain evidence="13 14">DSM 18180</strain>
    </source>
</reference>
<dbReference type="InterPro" id="IPR000531">
    <property type="entry name" value="Beta-barrel_TonB"/>
</dbReference>
<evidence type="ECO:0000256" key="7">
    <source>
        <dbReference type="ARBA" id="ARBA00023237"/>
    </source>
</evidence>
<evidence type="ECO:0000256" key="9">
    <source>
        <dbReference type="RuleBase" id="RU003357"/>
    </source>
</evidence>
<dbReference type="Pfam" id="PF00593">
    <property type="entry name" value="TonB_dep_Rec_b-barrel"/>
    <property type="match status" value="1"/>
</dbReference>
<feature type="domain" description="TonB-dependent receptor plug" evidence="12">
    <location>
        <begin position="115"/>
        <end position="222"/>
    </location>
</feature>
<dbReference type="Pfam" id="PF07715">
    <property type="entry name" value="Plug"/>
    <property type="match status" value="1"/>
</dbReference>
<dbReference type="FunFam" id="2.170.130.10:FF:000003">
    <property type="entry name" value="SusC/RagA family TonB-linked outer membrane protein"/>
    <property type="match status" value="1"/>
</dbReference>
<dbReference type="OrthoDB" id="9768177at2"/>
<evidence type="ECO:0000256" key="2">
    <source>
        <dbReference type="ARBA" id="ARBA00022448"/>
    </source>
</evidence>
<protein>
    <submittedName>
        <fullName evidence="13">TonB-linked outer membrane protein, SusC/RagA family</fullName>
    </submittedName>
</protein>
<keyword evidence="10" id="KW-0732">Signal</keyword>
<dbReference type="InterPro" id="IPR036942">
    <property type="entry name" value="Beta-barrel_TonB_sf"/>
</dbReference>
<sequence length="1087" mass="119247">MKTKFSGILTLFLAFVVQLTFAQEKTISGIVSDNSGLPLPGATVLIKGTKTGTSSDFDGKYSIKANQGATLVFSFVGYTTFEAVVGTSNTINATLEDSAESLEEVLIVGYGTSTKQSFAGSAKTVKSEDLEIKNVSNISQALAGEVAGVTVINTSGQPGTESTIRIRGYGSVNGSRDPLYVVDGVPYSGSLNAINPADIKSTTVLKDATATAIYGSRGANGVVLITTKTGSSSDSYIEIDVKTGINTQIIPRYDVITSPEEYIGYAWEGLYNRGVINGEADPAGYANSNFFGPGYLDPGYNMWNVNNPSELIDPATHMVRPGVTRRYTPELYSDAAFDSAFRNEGSLRMGGGDEKSTYFFSLGYLNDDGYAINTGYDRYTTRLNLNSDIKEWLNIGANLGYAYSESRNNGQTAGSENVFEFADKTAPIFPVFLRDNNYQLIEDPIYGGNIYDFGNISGFRARNQSDGLNPIATALYDRVGYKRHEVNGNFSMNIKFTDELTFETRFGTQYSIERYKSYSNPFYGGGSTGDNPGSLFARDRERWGTNFLQLLRYKNQFGDHSLEVLAAHENNEYTFKESAQSKALVVVDGLLELDNFLFNLSPPSGFSEGSSIESYFSQVNYDLKDKYYFTGSIRTDGSSRFINDKWGVFGSVGAAWVASNEDFLQSDLFTFLKLKASYGITGDQAGIDYYDGYDTYNTSLLGGIAISPNTNGNPDLTWETSKMFQVGVEFSLGSFLDGSIDYYKKLTDNLVFDRRVGPSQGIAILTVNDGELTNQGIEFDLTGHLINKGDFKLDLTVNGEILDNEISVMPIDPATGEQKYLDNSNGSFGYSVGRSIFDFYIREWAGVNPADGSPMWYQYYDDKNNNDIADADETAFEILENGLNTNQTGSIVEYTQRVSDANIKKTTTQTYANATQVYVNKSAIPDLRGAIRLGGTLKNWNFSTQFTYSIGGWAYDAQYAELMSDRFGALGNNFHTDIADRWMQPGDVTNVPRLSDGIDQTSTSASTRFLTKTDYIALNNATIGYTLPEKFLKNTGISLINIWASGDNLFVKTARDGFNPTTSESGNSGRRLYAPLSTFTLGVRVKF</sequence>
<gene>
    <name evidence="13" type="ORF">SAMN05428642_101109</name>
</gene>
<evidence type="ECO:0000256" key="3">
    <source>
        <dbReference type="ARBA" id="ARBA00022452"/>
    </source>
</evidence>
<dbReference type="Gene3D" id="2.40.170.20">
    <property type="entry name" value="TonB-dependent receptor, beta-barrel domain"/>
    <property type="match status" value="1"/>
</dbReference>
<dbReference type="Gene3D" id="2.60.40.1120">
    <property type="entry name" value="Carboxypeptidase-like, regulatory domain"/>
    <property type="match status" value="1"/>
</dbReference>
<feature type="signal peptide" evidence="10">
    <location>
        <begin position="1"/>
        <end position="22"/>
    </location>
</feature>
<evidence type="ECO:0000313" key="14">
    <source>
        <dbReference type="Proteomes" id="UP000182544"/>
    </source>
</evidence>
<accession>A0A1K2IA24</accession>
<evidence type="ECO:0000256" key="6">
    <source>
        <dbReference type="ARBA" id="ARBA00023136"/>
    </source>
</evidence>
<dbReference type="SUPFAM" id="SSF49464">
    <property type="entry name" value="Carboxypeptidase regulatory domain-like"/>
    <property type="match status" value="1"/>
</dbReference>
<keyword evidence="5 9" id="KW-0798">TonB box</keyword>
<comment type="subcellular location">
    <subcellularLocation>
        <location evidence="1 8">Cell outer membrane</location>
        <topology evidence="1 8">Multi-pass membrane protein</topology>
    </subcellularLocation>
</comment>
<evidence type="ECO:0000256" key="10">
    <source>
        <dbReference type="SAM" id="SignalP"/>
    </source>
</evidence>
<name>A0A1K2IA24_9FLAO</name>
<evidence type="ECO:0000259" key="11">
    <source>
        <dbReference type="Pfam" id="PF00593"/>
    </source>
</evidence>
<comment type="similarity">
    <text evidence="8 9">Belongs to the TonB-dependent receptor family.</text>
</comment>
<keyword evidence="7 8" id="KW-0998">Cell outer membrane</keyword>
<evidence type="ECO:0000256" key="5">
    <source>
        <dbReference type="ARBA" id="ARBA00023077"/>
    </source>
</evidence>
<feature type="domain" description="TonB-dependent receptor-like beta-barrel" evidence="11">
    <location>
        <begin position="444"/>
        <end position="864"/>
    </location>
</feature>
<dbReference type="GO" id="GO:0009279">
    <property type="term" value="C:cell outer membrane"/>
    <property type="evidence" value="ECO:0007669"/>
    <property type="project" value="UniProtKB-SubCell"/>
</dbReference>
<dbReference type="Pfam" id="PF13715">
    <property type="entry name" value="CarbopepD_reg_2"/>
    <property type="match status" value="1"/>
</dbReference>